<organism evidence="1 2">
    <name type="scientific">Parascaris equorum</name>
    <name type="common">Equine roundworm</name>
    <dbReference type="NCBI Taxonomy" id="6256"/>
    <lineage>
        <taxon>Eukaryota</taxon>
        <taxon>Metazoa</taxon>
        <taxon>Ecdysozoa</taxon>
        <taxon>Nematoda</taxon>
        <taxon>Chromadorea</taxon>
        <taxon>Rhabditida</taxon>
        <taxon>Spirurina</taxon>
        <taxon>Ascaridomorpha</taxon>
        <taxon>Ascaridoidea</taxon>
        <taxon>Ascarididae</taxon>
        <taxon>Parascaris</taxon>
    </lineage>
</organism>
<protein>
    <submittedName>
        <fullName evidence="2">Uncharacterized protein</fullName>
    </submittedName>
</protein>
<evidence type="ECO:0000313" key="2">
    <source>
        <dbReference type="WBParaSite" id="PEQ_0000900601-mRNA-1"/>
    </source>
</evidence>
<keyword evidence="1" id="KW-1185">Reference proteome</keyword>
<dbReference type="AlphaFoldDB" id="A0A914S410"/>
<dbReference type="WBParaSite" id="PEQ_0000900601-mRNA-1">
    <property type="protein sequence ID" value="PEQ_0000900601-mRNA-1"/>
    <property type="gene ID" value="PEQ_0000900601"/>
</dbReference>
<dbReference type="Proteomes" id="UP000887564">
    <property type="component" value="Unplaced"/>
</dbReference>
<reference evidence="2" key="1">
    <citation type="submission" date="2022-11" db="UniProtKB">
        <authorList>
            <consortium name="WormBaseParasite"/>
        </authorList>
    </citation>
    <scope>IDENTIFICATION</scope>
</reference>
<sequence>MRSFTTAECQLADESVSLLVKTVKDSTAEVTDAAARIGFAALGEEGNSLSYVVCITVYRNAAMDETTKPRESLLEVPSNVLSPKTLKGVRPKLEDVPEQDSENEELFYRYVQNFVIGSGIDARKVVKLPQEIYHGT</sequence>
<evidence type="ECO:0000313" key="1">
    <source>
        <dbReference type="Proteomes" id="UP000887564"/>
    </source>
</evidence>
<accession>A0A914S410</accession>
<name>A0A914S410_PAREQ</name>
<proteinExistence type="predicted"/>